<keyword evidence="8" id="KW-0902">Two-component regulatory system</keyword>
<dbReference type="InterPro" id="IPR011712">
    <property type="entry name" value="Sig_transdc_His_kin_sub3_dim/P"/>
</dbReference>
<keyword evidence="9" id="KW-1133">Transmembrane helix</keyword>
<evidence type="ECO:0000256" key="1">
    <source>
        <dbReference type="ARBA" id="ARBA00000085"/>
    </source>
</evidence>
<keyword evidence="5" id="KW-0547">Nucleotide-binding</keyword>
<dbReference type="SUPFAM" id="SSF55874">
    <property type="entry name" value="ATPase domain of HSP90 chaperone/DNA topoisomerase II/histidine kinase"/>
    <property type="match status" value="1"/>
</dbReference>
<feature type="transmembrane region" description="Helical" evidence="9">
    <location>
        <begin position="66"/>
        <end position="87"/>
    </location>
</feature>
<dbReference type="PANTHER" id="PTHR24421:SF10">
    <property type="entry name" value="NITRATE_NITRITE SENSOR PROTEIN NARQ"/>
    <property type="match status" value="1"/>
</dbReference>
<dbReference type="InterPro" id="IPR003594">
    <property type="entry name" value="HATPase_dom"/>
</dbReference>
<dbReference type="RefSeq" id="WP_243547698.1">
    <property type="nucleotide sequence ID" value="NZ_CP094532.1"/>
</dbReference>
<dbReference type="Proteomes" id="UP000831460">
    <property type="component" value="Chromosome"/>
</dbReference>
<evidence type="ECO:0000256" key="7">
    <source>
        <dbReference type="ARBA" id="ARBA00022840"/>
    </source>
</evidence>
<evidence type="ECO:0000313" key="11">
    <source>
        <dbReference type="EMBL" id="UOE39844.1"/>
    </source>
</evidence>
<sequence length="452" mass="52280">MHYRDPAVLILNITVIVILSFLIIPTLFNHRERLMVRISYSIIFLVVIVNCISNLIIFYFEKYELLGFHFIFMFVPFLFGPAIYFYVMGFNGEINKKVWPHLIIPGIAFLYGLTYFFKPDGEKAQIISDIAKGNHLPYNLINTAVMSVPMYYFVVSKLWIRNLKLNENDSLYKQQIIKKKWSNEFVNYIMFSVFSFLVITIIATFIFEVPSTYLDLIGMPIYFPFLYSIIAVRSNMISKDLEIQYALSKAENEARLQEQRSSISRDLHDNIGAYANSLLLKIDHLSRDIDEKKPEQIKDLKENAEQILSLLRQTIWVLKNDEVSAESFFDHLKQYAMKCFDNTQMKVNFEENISNNRILTSAQASNIFRIAQEALQNIMKHSDAKNIIISLSSGEHFELCIADDGKGLDYENAVNGFGLQNMDERAQQIKMKTSVESSEGQGTKVFVTDNYA</sequence>
<dbReference type="CDD" id="cd16917">
    <property type="entry name" value="HATPase_UhpB-NarQ-NarX-like"/>
    <property type="match status" value="1"/>
</dbReference>
<dbReference type="Gene3D" id="1.20.5.1930">
    <property type="match status" value="1"/>
</dbReference>
<evidence type="ECO:0000259" key="10">
    <source>
        <dbReference type="PROSITE" id="PS50109"/>
    </source>
</evidence>
<evidence type="ECO:0000256" key="8">
    <source>
        <dbReference type="ARBA" id="ARBA00023012"/>
    </source>
</evidence>
<keyword evidence="9" id="KW-0472">Membrane</keyword>
<protein>
    <recommendedName>
        <fullName evidence="2">histidine kinase</fullName>
        <ecNumber evidence="2">2.7.13.3</ecNumber>
    </recommendedName>
</protein>
<dbReference type="Gene3D" id="3.30.565.10">
    <property type="entry name" value="Histidine kinase-like ATPase, C-terminal domain"/>
    <property type="match status" value="1"/>
</dbReference>
<dbReference type="InterPro" id="IPR005467">
    <property type="entry name" value="His_kinase_dom"/>
</dbReference>
<dbReference type="InterPro" id="IPR050482">
    <property type="entry name" value="Sensor_HK_TwoCompSys"/>
</dbReference>
<feature type="transmembrane region" description="Helical" evidence="9">
    <location>
        <begin position="40"/>
        <end position="60"/>
    </location>
</feature>
<dbReference type="EMBL" id="CP094532">
    <property type="protein sequence ID" value="UOE39844.1"/>
    <property type="molecule type" value="Genomic_DNA"/>
</dbReference>
<comment type="catalytic activity">
    <reaction evidence="1">
        <text>ATP + protein L-histidine = ADP + protein N-phospho-L-histidine.</text>
        <dbReference type="EC" id="2.7.13.3"/>
    </reaction>
</comment>
<dbReference type="PROSITE" id="PS50109">
    <property type="entry name" value="HIS_KIN"/>
    <property type="match status" value="1"/>
</dbReference>
<feature type="transmembrane region" description="Helical" evidence="9">
    <location>
        <begin position="99"/>
        <end position="117"/>
    </location>
</feature>
<keyword evidence="4" id="KW-0808">Transferase</keyword>
<dbReference type="InterPro" id="IPR036890">
    <property type="entry name" value="HATPase_C_sf"/>
</dbReference>
<feature type="transmembrane region" description="Helical" evidence="9">
    <location>
        <begin position="185"/>
        <end position="207"/>
    </location>
</feature>
<proteinExistence type="predicted"/>
<keyword evidence="12" id="KW-1185">Reference proteome</keyword>
<evidence type="ECO:0000256" key="5">
    <source>
        <dbReference type="ARBA" id="ARBA00022741"/>
    </source>
</evidence>
<evidence type="ECO:0000313" key="12">
    <source>
        <dbReference type="Proteomes" id="UP000831460"/>
    </source>
</evidence>
<accession>A0ABY4BKZ0</accession>
<keyword evidence="6 11" id="KW-0418">Kinase</keyword>
<dbReference type="Pfam" id="PF07730">
    <property type="entry name" value="HisKA_3"/>
    <property type="match status" value="1"/>
</dbReference>
<feature type="domain" description="Histidine kinase" evidence="10">
    <location>
        <begin position="262"/>
        <end position="452"/>
    </location>
</feature>
<dbReference type="EC" id="2.7.13.3" evidence="2"/>
<evidence type="ECO:0000256" key="4">
    <source>
        <dbReference type="ARBA" id="ARBA00022679"/>
    </source>
</evidence>
<keyword evidence="3" id="KW-0597">Phosphoprotein</keyword>
<keyword evidence="7" id="KW-0067">ATP-binding</keyword>
<feature type="transmembrane region" description="Helical" evidence="9">
    <location>
        <begin position="6"/>
        <end position="28"/>
    </location>
</feature>
<dbReference type="PANTHER" id="PTHR24421">
    <property type="entry name" value="NITRATE/NITRITE SENSOR PROTEIN NARX-RELATED"/>
    <property type="match status" value="1"/>
</dbReference>
<evidence type="ECO:0000256" key="9">
    <source>
        <dbReference type="SAM" id="Phobius"/>
    </source>
</evidence>
<reference evidence="11 12" key="1">
    <citation type="submission" date="2022-03" db="EMBL/GenBank/DDBJ databases">
        <title>Chryseobacterium sp. isolated from particulate matters in swine house.</title>
        <authorList>
            <person name="Won M."/>
            <person name="Kim S.-J."/>
            <person name="Kwon S.-W."/>
        </authorList>
    </citation>
    <scope>NUCLEOTIDE SEQUENCE [LARGE SCALE GENOMIC DNA]</scope>
    <source>
        <strain evidence="11 12">SC2-2</strain>
    </source>
</reference>
<name>A0ABY4BKZ0_9FLAO</name>
<organism evidence="11 12">
    <name type="scientific">Chryseobacterium suipulveris</name>
    <dbReference type="NCBI Taxonomy" id="2929800"/>
    <lineage>
        <taxon>Bacteria</taxon>
        <taxon>Pseudomonadati</taxon>
        <taxon>Bacteroidota</taxon>
        <taxon>Flavobacteriia</taxon>
        <taxon>Flavobacteriales</taxon>
        <taxon>Weeksellaceae</taxon>
        <taxon>Chryseobacterium group</taxon>
        <taxon>Chryseobacterium</taxon>
    </lineage>
</organism>
<keyword evidence="9" id="KW-0812">Transmembrane</keyword>
<dbReference type="Pfam" id="PF02518">
    <property type="entry name" value="HATPase_c"/>
    <property type="match status" value="1"/>
</dbReference>
<evidence type="ECO:0000256" key="3">
    <source>
        <dbReference type="ARBA" id="ARBA00022553"/>
    </source>
</evidence>
<evidence type="ECO:0000256" key="6">
    <source>
        <dbReference type="ARBA" id="ARBA00022777"/>
    </source>
</evidence>
<feature type="transmembrane region" description="Helical" evidence="9">
    <location>
        <begin position="213"/>
        <end position="232"/>
    </location>
</feature>
<dbReference type="GO" id="GO:0016301">
    <property type="term" value="F:kinase activity"/>
    <property type="evidence" value="ECO:0007669"/>
    <property type="project" value="UniProtKB-KW"/>
</dbReference>
<gene>
    <name evidence="11" type="ORF">MTP09_07880</name>
</gene>
<evidence type="ECO:0000256" key="2">
    <source>
        <dbReference type="ARBA" id="ARBA00012438"/>
    </source>
</evidence>